<evidence type="ECO:0000259" key="1">
    <source>
        <dbReference type="Pfam" id="PF13456"/>
    </source>
</evidence>
<dbReference type="GO" id="GO:0003676">
    <property type="term" value="F:nucleic acid binding"/>
    <property type="evidence" value="ECO:0007669"/>
    <property type="project" value="InterPro"/>
</dbReference>
<reference evidence="3" key="1">
    <citation type="journal article" date="2011" name="Nat. Genet.">
        <title>The Arabidopsis lyrata genome sequence and the basis of rapid genome size change.</title>
        <authorList>
            <person name="Hu T.T."/>
            <person name="Pattyn P."/>
            <person name="Bakker E.G."/>
            <person name="Cao J."/>
            <person name="Cheng J.-F."/>
            <person name="Clark R.M."/>
            <person name="Fahlgren N."/>
            <person name="Fawcett J.A."/>
            <person name="Grimwood J."/>
            <person name="Gundlach H."/>
            <person name="Haberer G."/>
            <person name="Hollister J.D."/>
            <person name="Ossowski S."/>
            <person name="Ottilar R.P."/>
            <person name="Salamov A.A."/>
            <person name="Schneeberger K."/>
            <person name="Spannagl M."/>
            <person name="Wang X."/>
            <person name="Yang L."/>
            <person name="Nasrallah M.E."/>
            <person name="Bergelson J."/>
            <person name="Carrington J.C."/>
            <person name="Gaut B.S."/>
            <person name="Schmutz J."/>
            <person name="Mayer K.F.X."/>
            <person name="Van de Peer Y."/>
            <person name="Grigoriev I.V."/>
            <person name="Nordborg M."/>
            <person name="Weigel D."/>
            <person name="Guo Y.-L."/>
        </authorList>
    </citation>
    <scope>NUCLEOTIDE SEQUENCE [LARGE SCALE GENOMIC DNA]</scope>
    <source>
        <strain evidence="3">cv. MN47</strain>
    </source>
</reference>
<dbReference type="HOGENOM" id="CLU_2888780_0_0_1"/>
<dbReference type="InterPro" id="IPR002156">
    <property type="entry name" value="RNaseH_domain"/>
</dbReference>
<accession>D7KCF4</accession>
<dbReference type="Proteomes" id="UP000008694">
    <property type="component" value="Unassembled WGS sequence"/>
</dbReference>
<keyword evidence="3" id="KW-1185">Reference proteome</keyword>
<dbReference type="AlphaFoldDB" id="D7KCF4"/>
<name>D7KCF4_ARALL</name>
<dbReference type="eggNOG" id="KOG1075">
    <property type="taxonomic scope" value="Eukaryota"/>
</dbReference>
<sequence length="63" mass="7466">MDTIGQWRKLFSSTKFTFRHREQNKCADLLAKKAVIHSNHYALYHSCPIFLYPLVNNDAEHMQ</sequence>
<gene>
    <name evidence="2" type="ORF">ARALYDRAFT_887501</name>
</gene>
<protein>
    <recommendedName>
        <fullName evidence="1">RNase H type-1 domain-containing protein</fullName>
    </recommendedName>
</protein>
<organism evidence="3">
    <name type="scientific">Arabidopsis lyrata subsp. lyrata</name>
    <name type="common">Lyre-leaved rock-cress</name>
    <dbReference type="NCBI Taxonomy" id="81972"/>
    <lineage>
        <taxon>Eukaryota</taxon>
        <taxon>Viridiplantae</taxon>
        <taxon>Streptophyta</taxon>
        <taxon>Embryophyta</taxon>
        <taxon>Tracheophyta</taxon>
        <taxon>Spermatophyta</taxon>
        <taxon>Magnoliopsida</taxon>
        <taxon>eudicotyledons</taxon>
        <taxon>Gunneridae</taxon>
        <taxon>Pentapetalae</taxon>
        <taxon>rosids</taxon>
        <taxon>malvids</taxon>
        <taxon>Brassicales</taxon>
        <taxon>Brassicaceae</taxon>
        <taxon>Camelineae</taxon>
        <taxon>Arabidopsis</taxon>
    </lineage>
</organism>
<dbReference type="EMBL" id="GL348713">
    <property type="protein sequence ID" value="EFH68423.1"/>
    <property type="molecule type" value="Genomic_DNA"/>
</dbReference>
<evidence type="ECO:0000313" key="3">
    <source>
        <dbReference type="Proteomes" id="UP000008694"/>
    </source>
</evidence>
<dbReference type="Gramene" id="scaffold_100295.1">
    <property type="protein sequence ID" value="scaffold_100295.1"/>
    <property type="gene ID" value="scaffold_100295.1"/>
</dbReference>
<dbReference type="Pfam" id="PF13456">
    <property type="entry name" value="RVT_3"/>
    <property type="match status" value="1"/>
</dbReference>
<evidence type="ECO:0000313" key="2">
    <source>
        <dbReference type="EMBL" id="EFH68423.1"/>
    </source>
</evidence>
<proteinExistence type="predicted"/>
<dbReference type="GO" id="GO:0004523">
    <property type="term" value="F:RNA-DNA hybrid ribonuclease activity"/>
    <property type="evidence" value="ECO:0007669"/>
    <property type="project" value="InterPro"/>
</dbReference>
<feature type="domain" description="RNase H type-1" evidence="1">
    <location>
        <begin position="2"/>
        <end position="34"/>
    </location>
</feature>